<keyword evidence="3" id="KW-1185">Reference proteome</keyword>
<proteinExistence type="predicted"/>
<reference evidence="2 3" key="1">
    <citation type="submission" date="2016-11" db="EMBL/GenBank/DDBJ databases">
        <title>Draft Genome Sequences of Nine Cyanobacterial Strains from Diverse Habitats.</title>
        <authorList>
            <person name="Zhu T."/>
            <person name="Hou S."/>
            <person name="Lu X."/>
            <person name="Hess W.R."/>
        </authorList>
    </citation>
    <scope>NUCLEOTIDE SEQUENCE [LARGE SCALE GENOMIC DNA]</scope>
    <source>
        <strain evidence="2 3">NIES-30</strain>
    </source>
</reference>
<accession>A0A1U7J9J0</accession>
<evidence type="ECO:0000313" key="3">
    <source>
        <dbReference type="Proteomes" id="UP000185557"/>
    </source>
</evidence>
<organism evidence="2 3">
    <name type="scientific">Phormidium tenue NIES-30</name>
    <dbReference type="NCBI Taxonomy" id="549789"/>
    <lineage>
        <taxon>Bacteria</taxon>
        <taxon>Bacillati</taxon>
        <taxon>Cyanobacteriota</taxon>
        <taxon>Cyanophyceae</taxon>
        <taxon>Oscillatoriophycideae</taxon>
        <taxon>Oscillatoriales</taxon>
        <taxon>Oscillatoriaceae</taxon>
        <taxon>Phormidium</taxon>
    </lineage>
</organism>
<dbReference type="Proteomes" id="UP000185557">
    <property type="component" value="Unassembled WGS sequence"/>
</dbReference>
<dbReference type="InterPro" id="IPR011335">
    <property type="entry name" value="Restrct_endonuc-II-like"/>
</dbReference>
<dbReference type="SUPFAM" id="SSF52980">
    <property type="entry name" value="Restriction endonuclease-like"/>
    <property type="match status" value="1"/>
</dbReference>
<name>A0A1U7J9J0_9CYAN</name>
<dbReference type="OrthoDB" id="428427at2"/>
<dbReference type="PANTHER" id="PTHR34107:SF2">
    <property type="entry name" value="SLL0888 PROTEIN"/>
    <property type="match status" value="1"/>
</dbReference>
<comment type="caution">
    <text evidence="2">The sequence shown here is derived from an EMBL/GenBank/DDBJ whole genome shotgun (WGS) entry which is preliminary data.</text>
</comment>
<dbReference type="AlphaFoldDB" id="A0A1U7J9J0"/>
<evidence type="ECO:0000313" key="2">
    <source>
        <dbReference type="EMBL" id="OKH50134.1"/>
    </source>
</evidence>
<gene>
    <name evidence="2" type="ORF">NIES30_05380</name>
</gene>
<evidence type="ECO:0000259" key="1">
    <source>
        <dbReference type="Pfam" id="PF05685"/>
    </source>
</evidence>
<dbReference type="RefSeq" id="WP_073607374.1">
    <property type="nucleotide sequence ID" value="NZ_MRCG01000002.1"/>
</dbReference>
<dbReference type="CDD" id="cd06260">
    <property type="entry name" value="DUF820-like"/>
    <property type="match status" value="1"/>
</dbReference>
<dbReference type="Pfam" id="PF05685">
    <property type="entry name" value="Uma2"/>
    <property type="match status" value="1"/>
</dbReference>
<dbReference type="Gene3D" id="3.90.1570.10">
    <property type="entry name" value="tt1808, chain A"/>
    <property type="match status" value="1"/>
</dbReference>
<dbReference type="PANTHER" id="PTHR34107">
    <property type="entry name" value="SLL0198 PROTEIN-RELATED"/>
    <property type="match status" value="1"/>
</dbReference>
<feature type="domain" description="Putative restriction endonuclease" evidence="1">
    <location>
        <begin position="11"/>
        <end position="190"/>
    </location>
</feature>
<sequence>MTQAKVKLASFEEYLAYSDETQLEGRFELVRGELVELPPESEPNNWLANYLQFLLVAANVAPLRLIKIHALELQVPVLQPSDAANRYPDLVVLRPEHLELTQRRLTITRNMPPPRLVVEIVSPGKTNQDRDYVSKRAQYAALRVPEYWLVDPAAQTVMVLSLAGETYQEVGVFGLQRAITSVEFPDLTLKASQIFEADR</sequence>
<dbReference type="EMBL" id="MRCG01000002">
    <property type="protein sequence ID" value="OKH50134.1"/>
    <property type="molecule type" value="Genomic_DNA"/>
</dbReference>
<dbReference type="InterPro" id="IPR008538">
    <property type="entry name" value="Uma2"/>
</dbReference>
<protein>
    <recommendedName>
        <fullName evidence="1">Putative restriction endonuclease domain-containing protein</fullName>
    </recommendedName>
</protein>
<dbReference type="InterPro" id="IPR012296">
    <property type="entry name" value="Nuclease_put_TT1808"/>
</dbReference>
<dbReference type="STRING" id="549789.NIES30_05380"/>